<dbReference type="AlphaFoldDB" id="Q11JF9"/>
<dbReference type="GO" id="GO:0030976">
    <property type="term" value="F:thiamine pyrophosphate binding"/>
    <property type="evidence" value="ECO:0007669"/>
    <property type="project" value="InterPro"/>
</dbReference>
<dbReference type="InterPro" id="IPR029061">
    <property type="entry name" value="THDP-binding"/>
</dbReference>
<dbReference type="PANTHER" id="PTHR42818">
    <property type="entry name" value="SULFOPYRUVATE DECARBOXYLASE SUBUNIT ALPHA"/>
    <property type="match status" value="1"/>
</dbReference>
<evidence type="ECO:0000256" key="4">
    <source>
        <dbReference type="SAM" id="Phobius"/>
    </source>
</evidence>
<reference evidence="6" key="1">
    <citation type="submission" date="2006-06" db="EMBL/GenBank/DDBJ databases">
        <title>Complete sequence of chromosome of Chelativorans sp. BNC1.</title>
        <authorList>
            <consortium name="US DOE Joint Genome Institute"/>
            <person name="Copeland A."/>
            <person name="Lucas S."/>
            <person name="Lapidus A."/>
            <person name="Barry K."/>
            <person name="Detter J.C."/>
            <person name="Glavina del Rio T."/>
            <person name="Hammon N."/>
            <person name="Israni S."/>
            <person name="Dalin E."/>
            <person name="Tice H."/>
            <person name="Pitluck S."/>
            <person name="Chertkov O."/>
            <person name="Brettin T."/>
            <person name="Bruce D."/>
            <person name="Han C."/>
            <person name="Tapia R."/>
            <person name="Gilna P."/>
            <person name="Schmutz J."/>
            <person name="Larimer F."/>
            <person name="Land M."/>
            <person name="Hauser L."/>
            <person name="Kyrpides N."/>
            <person name="Mikhailova N."/>
            <person name="Richardson P."/>
        </authorList>
    </citation>
    <scope>NUCLEOTIDE SEQUENCE</scope>
    <source>
        <strain evidence="6">BNC1</strain>
    </source>
</reference>
<accession>Q11JF9</accession>
<dbReference type="KEGG" id="mes:Meso_1069"/>
<evidence type="ECO:0000256" key="3">
    <source>
        <dbReference type="ARBA" id="ARBA00023239"/>
    </source>
</evidence>
<keyword evidence="4" id="KW-0472">Membrane</keyword>
<dbReference type="HOGENOM" id="CLU_117492_1_0_5"/>
<dbReference type="PROSITE" id="PS00187">
    <property type="entry name" value="TPP_ENZYMES"/>
    <property type="match status" value="1"/>
</dbReference>
<dbReference type="SUPFAM" id="SSF52518">
    <property type="entry name" value="Thiamin diphosphate-binding fold (THDP-binding)"/>
    <property type="match status" value="1"/>
</dbReference>
<protein>
    <submittedName>
        <fullName evidence="6">Thiamine pyrophosphate enzyme-like TPP-binding protein</fullName>
    </submittedName>
</protein>
<dbReference type="InterPro" id="IPR051818">
    <property type="entry name" value="TPP_dependent_decarboxylase"/>
</dbReference>
<evidence type="ECO:0000256" key="2">
    <source>
        <dbReference type="ARBA" id="ARBA00023052"/>
    </source>
</evidence>
<evidence type="ECO:0000259" key="5">
    <source>
        <dbReference type="Pfam" id="PF02775"/>
    </source>
</evidence>
<dbReference type="STRING" id="266779.Meso_1069"/>
<dbReference type="Gene3D" id="3.40.50.970">
    <property type="match status" value="1"/>
</dbReference>
<dbReference type="GO" id="GO:0016831">
    <property type="term" value="F:carboxy-lyase activity"/>
    <property type="evidence" value="ECO:0007669"/>
    <property type="project" value="UniProtKB-KW"/>
</dbReference>
<dbReference type="EMBL" id="CP000390">
    <property type="protein sequence ID" value="ABG62466.1"/>
    <property type="molecule type" value="Genomic_DNA"/>
</dbReference>
<organism evidence="6">
    <name type="scientific">Chelativorans sp. (strain BNC1)</name>
    <dbReference type="NCBI Taxonomy" id="266779"/>
    <lineage>
        <taxon>Bacteria</taxon>
        <taxon>Pseudomonadati</taxon>
        <taxon>Pseudomonadota</taxon>
        <taxon>Alphaproteobacteria</taxon>
        <taxon>Hyphomicrobiales</taxon>
        <taxon>Phyllobacteriaceae</taxon>
        <taxon>Chelativorans</taxon>
    </lineage>
</organism>
<keyword evidence="4" id="KW-1133">Transmembrane helix</keyword>
<dbReference type="eggNOG" id="COG0028">
    <property type="taxonomic scope" value="Bacteria"/>
</dbReference>
<sequence length="199" mass="21678">MPESNERKVMSRADLTKRLVSKLRNEEAVVGGIGWTNFELWGAGQRPQNFYMLGSMGLAFPIALGVAIAQPKRRVIGLEGDGSLLMQVGALGTIASRNQRNLVMIVWDNGAYQITGGQPAATATVVDVVGLARASGLEKSFWAKDEAHFEQLVDRALSEEGPFFIAVKIDSAKPAATTHRDPVQIRERFMRGLGVREAI</sequence>
<feature type="domain" description="Thiamine pyrophosphate enzyme TPP-binding" evidence="5">
    <location>
        <begin position="46"/>
        <end position="167"/>
    </location>
</feature>
<evidence type="ECO:0000313" key="6">
    <source>
        <dbReference type="EMBL" id="ABG62466.1"/>
    </source>
</evidence>
<keyword evidence="3" id="KW-0456">Lyase</keyword>
<name>Q11JF9_CHESB</name>
<proteinExistence type="predicted"/>
<dbReference type="GO" id="GO:0000287">
    <property type="term" value="F:magnesium ion binding"/>
    <property type="evidence" value="ECO:0007669"/>
    <property type="project" value="InterPro"/>
</dbReference>
<keyword evidence="2" id="KW-0786">Thiamine pyrophosphate</keyword>
<feature type="transmembrane region" description="Helical" evidence="4">
    <location>
        <begin position="50"/>
        <end position="69"/>
    </location>
</feature>
<dbReference type="NCBIfam" id="NF004813">
    <property type="entry name" value="PRK06163.1"/>
    <property type="match status" value="1"/>
</dbReference>
<keyword evidence="1" id="KW-0210">Decarboxylase</keyword>
<dbReference type="GO" id="GO:0044281">
    <property type="term" value="P:small molecule metabolic process"/>
    <property type="evidence" value="ECO:0007669"/>
    <property type="project" value="UniProtKB-ARBA"/>
</dbReference>
<dbReference type="InterPro" id="IPR011766">
    <property type="entry name" value="TPP_enzyme_TPP-bd"/>
</dbReference>
<keyword evidence="4" id="KW-0812">Transmembrane</keyword>
<dbReference type="OrthoDB" id="8218035at2"/>
<dbReference type="InterPro" id="IPR000399">
    <property type="entry name" value="TPP-bd_CS"/>
</dbReference>
<evidence type="ECO:0000256" key="1">
    <source>
        <dbReference type="ARBA" id="ARBA00022793"/>
    </source>
</evidence>
<dbReference type="PANTHER" id="PTHR42818:SF1">
    <property type="entry name" value="SULFOPYRUVATE DECARBOXYLASE"/>
    <property type="match status" value="1"/>
</dbReference>
<gene>
    <name evidence="6" type="ordered locus">Meso_1069</name>
</gene>
<dbReference type="Pfam" id="PF02775">
    <property type="entry name" value="TPP_enzyme_C"/>
    <property type="match status" value="1"/>
</dbReference>